<evidence type="ECO:0000256" key="1">
    <source>
        <dbReference type="SAM" id="MobiDB-lite"/>
    </source>
</evidence>
<gene>
    <name evidence="2" type="ORF">P171DRAFT_438349</name>
</gene>
<feature type="compositionally biased region" description="Basic residues" evidence="1">
    <location>
        <begin position="102"/>
        <end position="120"/>
    </location>
</feature>
<proteinExistence type="predicted"/>
<comment type="caution">
    <text evidence="2">The sequence shown here is derived from an EMBL/GenBank/DDBJ whole genome shotgun (WGS) entry which is preliminary data.</text>
</comment>
<dbReference type="OrthoDB" id="3783499at2759"/>
<organism evidence="2 3">
    <name type="scientific">Karstenula rhodostoma CBS 690.94</name>
    <dbReference type="NCBI Taxonomy" id="1392251"/>
    <lineage>
        <taxon>Eukaryota</taxon>
        <taxon>Fungi</taxon>
        <taxon>Dikarya</taxon>
        <taxon>Ascomycota</taxon>
        <taxon>Pezizomycotina</taxon>
        <taxon>Dothideomycetes</taxon>
        <taxon>Pleosporomycetidae</taxon>
        <taxon>Pleosporales</taxon>
        <taxon>Massarineae</taxon>
        <taxon>Didymosphaeriaceae</taxon>
        <taxon>Karstenula</taxon>
    </lineage>
</organism>
<keyword evidence="3" id="KW-1185">Reference proteome</keyword>
<evidence type="ECO:0000313" key="2">
    <source>
        <dbReference type="EMBL" id="KAF2451655.1"/>
    </source>
</evidence>
<feature type="compositionally biased region" description="Polar residues" evidence="1">
    <location>
        <begin position="16"/>
        <end position="28"/>
    </location>
</feature>
<feature type="compositionally biased region" description="Polar residues" evidence="1">
    <location>
        <begin position="71"/>
        <end position="89"/>
    </location>
</feature>
<reference evidence="2" key="1">
    <citation type="journal article" date="2020" name="Stud. Mycol.">
        <title>101 Dothideomycetes genomes: a test case for predicting lifestyles and emergence of pathogens.</title>
        <authorList>
            <person name="Haridas S."/>
            <person name="Albert R."/>
            <person name="Binder M."/>
            <person name="Bloem J."/>
            <person name="Labutti K."/>
            <person name="Salamov A."/>
            <person name="Andreopoulos B."/>
            <person name="Baker S."/>
            <person name="Barry K."/>
            <person name="Bills G."/>
            <person name="Bluhm B."/>
            <person name="Cannon C."/>
            <person name="Castanera R."/>
            <person name="Culley D."/>
            <person name="Daum C."/>
            <person name="Ezra D."/>
            <person name="Gonzalez J."/>
            <person name="Henrissat B."/>
            <person name="Kuo A."/>
            <person name="Liang C."/>
            <person name="Lipzen A."/>
            <person name="Lutzoni F."/>
            <person name="Magnuson J."/>
            <person name="Mondo S."/>
            <person name="Nolan M."/>
            <person name="Ohm R."/>
            <person name="Pangilinan J."/>
            <person name="Park H.-J."/>
            <person name="Ramirez L."/>
            <person name="Alfaro M."/>
            <person name="Sun H."/>
            <person name="Tritt A."/>
            <person name="Yoshinaga Y."/>
            <person name="Zwiers L.-H."/>
            <person name="Turgeon B."/>
            <person name="Goodwin S."/>
            <person name="Spatafora J."/>
            <person name="Crous P."/>
            <person name="Grigoriev I."/>
        </authorList>
    </citation>
    <scope>NUCLEOTIDE SEQUENCE</scope>
    <source>
        <strain evidence="2">CBS 690.94</strain>
    </source>
</reference>
<dbReference type="EMBL" id="MU001492">
    <property type="protein sequence ID" value="KAF2451655.1"/>
    <property type="molecule type" value="Genomic_DNA"/>
</dbReference>
<feature type="compositionally biased region" description="Acidic residues" evidence="1">
    <location>
        <begin position="33"/>
        <end position="45"/>
    </location>
</feature>
<protein>
    <submittedName>
        <fullName evidence="2">Uncharacterized protein</fullName>
    </submittedName>
</protein>
<sequence>MSYLSGIGAARLPGASRSSGATQIVRTASDSDSSSDESSETQEPGEDAHSATATDLAMDFDEHDVAVGEDNANQIGNSSPLDIANNVSDYASGEDSSDSQRRASRKKAKKAAKKKPKKKSLFIADEKSNTAYSMTTFKNKVGIAGMEAFLSRPEFGVDVATEFPLRGTTDKKFYDSDNNPISRAEALAYKCHELHQILIDAYKTAMAEEASRKTAAQRVFSGHRYDLPDALEPDTHQTMLARIDLQTIRDRASVQINAAYGNNLVPAPELTEPELGSDNQPLLSVAVQRLVYKVVDAHIRGNRLRALHISESGDRRFQIPVEHGQLRAQLKYELQNTLTLEEDVDRAAIATKLVVQEFPPQL</sequence>
<feature type="region of interest" description="Disordered" evidence="1">
    <location>
        <begin position="1"/>
        <end position="120"/>
    </location>
</feature>
<evidence type="ECO:0000313" key="3">
    <source>
        <dbReference type="Proteomes" id="UP000799764"/>
    </source>
</evidence>
<dbReference type="Proteomes" id="UP000799764">
    <property type="component" value="Unassembled WGS sequence"/>
</dbReference>
<dbReference type="AlphaFoldDB" id="A0A9P4UIY8"/>
<name>A0A9P4UIY8_9PLEO</name>
<accession>A0A9P4UIY8</accession>